<dbReference type="EMBL" id="DS268428">
    <property type="protein sequence ID" value="EFO94385.1"/>
    <property type="molecule type" value="Genomic_DNA"/>
</dbReference>
<dbReference type="GO" id="GO:0006281">
    <property type="term" value="P:DNA repair"/>
    <property type="evidence" value="ECO:0007669"/>
    <property type="project" value="TreeGrafter"/>
</dbReference>
<dbReference type="Pfam" id="PF04821">
    <property type="entry name" value="TIMELESS"/>
    <property type="match status" value="1"/>
</dbReference>
<feature type="domain" description="Timeless N-terminal" evidence="5">
    <location>
        <begin position="19"/>
        <end position="279"/>
    </location>
</feature>
<dbReference type="GO" id="GO:0003677">
    <property type="term" value="F:DNA binding"/>
    <property type="evidence" value="ECO:0007669"/>
    <property type="project" value="TreeGrafter"/>
</dbReference>
<keyword evidence="3" id="KW-0131">Cell cycle</keyword>
<dbReference type="Proteomes" id="UP000008281">
    <property type="component" value="Unassembled WGS sequence"/>
</dbReference>
<dbReference type="PANTHER" id="PTHR22940:SF4">
    <property type="entry name" value="PROTEIN TIMELESS HOMOLOG"/>
    <property type="match status" value="1"/>
</dbReference>
<dbReference type="InterPro" id="IPR044998">
    <property type="entry name" value="Timeless"/>
</dbReference>
<dbReference type="InParanoid" id="E3M8J7"/>
<evidence type="ECO:0000256" key="4">
    <source>
        <dbReference type="SAM" id="MobiDB-lite"/>
    </source>
</evidence>
<dbReference type="GO" id="GO:0000076">
    <property type="term" value="P:DNA replication checkpoint signaling"/>
    <property type="evidence" value="ECO:0007669"/>
    <property type="project" value="TreeGrafter"/>
</dbReference>
<dbReference type="FunCoup" id="E3M8J7">
    <property type="interactions" value="2164"/>
</dbReference>
<dbReference type="GO" id="GO:0043111">
    <property type="term" value="P:replication fork arrest"/>
    <property type="evidence" value="ECO:0007669"/>
    <property type="project" value="TreeGrafter"/>
</dbReference>
<protein>
    <submittedName>
        <fullName evidence="6">CRE-TIM-1 protein</fullName>
    </submittedName>
</protein>
<sequence length="1377" mass="160159">MNVLIQGAVQALGYCEDGKYHREPDCYETIRDLIRYLREDGEDYTARIECGRHNLVEHDLVPMVKCEDLSDDEFDIAIRLMVNLCQPAISTMRGKAPSDRDQWKMYWELEENLRRAKNAFTDAYFFTAIKKRIDNYFIETDFDDRDERLRLVVERIVLLIKYVFSINQDTSEGRRTRIEDSSHDRVILAFLESGIDKTLMHIANQPREKEFHITILDIFALILKEQCPENLSKPEDDPEVSTAEKKKTEEEFRKIIENHVVKETQKRKSFSRFGGSYTIKGLKGIASNSTQVVFKPIQNVEKHNFLDERKQKKRVARNRRPFEIDSNTHFASSEVRRMLRDMVIRLIETCFNRLMKSAKSTVFVQGHVIHKTSQINYFFMVKFILRFVRMSKQDPLFERISECTGVEAFHENNVQLTEYVENATTLKGVEAKSYGLKAQYALGAYNELVLLHRHIVEYGKDEGEKKRARRALEHVVNVEEYRELPISILKKFSTSVLSNNFLRELVLTTHHYMKLVERFVKTGALKKVTKKVKVRKNHQKKSSPEDIRSEFDKMTVDSLEALWEESKETLLQILKKEIPEMDDMNPINPQLEVSPEAHQKFAKLFIQRSLRSRGFPAAVGLYHASRRIWKDSHSFSGLEEDATVEDELDELYQILKMDLKKVARELKKAEEKVGSEFDRFDKMTPESIESLWEDPKVQELLLQILNKEVPELEDANPLNWQLEVSPETQQQFAMLSIQRALRSNDLPKAIGLYHSSRKLWPDENFFGAPEITVEEEVTELEGILKADLAEVVKEMKIAEDVANKKLDDVDGDMAREYGDEMNSEDEDEAPAWKTEEIDFQFDLYVSKYANADVLKWYVFLLNDFSKNGVDLNQALVKMLHRIAFDLKLPTKLYQVSLFQVLQKVNQHFTNLTKELRKTSPFYELYQFGFHLLKKFFAKFAEMGPELAIEALFWKGPKECFEIDNGYGSWIKSKEADIKVWTEELESEIRHLYDEYTTVESREDGIDVLDFIEHNLSRARSRKQIAKKLIEFGLDLLGAKWKNLEKAQMDSVLPVGDIQKVYDEWKSGGSEGDLVDILKEKLTESLGSEISRKKIIKQLAHMDILYEKPKKERPLPEWDSGLIEELTGLKEQFDEIEDAENLLGVDIVSYVMKRLSVKKPTRQVERYLASMGAKIVERPKNSSRKSEKPRKKMSEYEAFLNDSSDNEEPIREDSEPEDDAEEPKIKKKKRAVLESDDDDDEVVTTKSKSPVDSREPSIEKSPPKNTLMSRIMNKKRKLAQLESDSSDSEDESQGQEKEKKEDEKEKDSDDDSDGEDDAVIYKRRYVDALLTSGSVAGGRITRDTSEEPEEKEEEQEDPFSTKIKFKRRIVMSDNEDDD</sequence>
<dbReference type="STRING" id="31234.E3M8J7"/>
<feature type="compositionally biased region" description="Acidic residues" evidence="4">
    <location>
        <begin position="1283"/>
        <end position="1292"/>
    </location>
</feature>
<proteinExistence type="predicted"/>
<dbReference type="Pfam" id="PF26019">
    <property type="entry name" value="HTH_TIMELESS"/>
    <property type="match status" value="2"/>
</dbReference>
<keyword evidence="7" id="KW-1185">Reference proteome</keyword>
<evidence type="ECO:0000256" key="2">
    <source>
        <dbReference type="ARBA" id="ARBA00023242"/>
    </source>
</evidence>
<reference evidence="6" key="1">
    <citation type="submission" date="2007-07" db="EMBL/GenBank/DDBJ databases">
        <title>PCAP assembly of the Caenorhabditis remanei genome.</title>
        <authorList>
            <consortium name="The Caenorhabditis remanei Sequencing Consortium"/>
            <person name="Wilson R.K."/>
        </authorList>
    </citation>
    <scope>NUCLEOTIDE SEQUENCE [LARGE SCALE GENOMIC DNA]</scope>
    <source>
        <strain evidence="6">PB4641</strain>
    </source>
</reference>
<feature type="compositionally biased region" description="Acidic residues" evidence="4">
    <location>
        <begin position="1307"/>
        <end position="1317"/>
    </location>
</feature>
<organism evidence="7">
    <name type="scientific">Caenorhabditis remanei</name>
    <name type="common">Caenorhabditis vulgaris</name>
    <dbReference type="NCBI Taxonomy" id="31234"/>
    <lineage>
        <taxon>Eukaryota</taxon>
        <taxon>Metazoa</taxon>
        <taxon>Ecdysozoa</taxon>
        <taxon>Nematoda</taxon>
        <taxon>Chromadorea</taxon>
        <taxon>Rhabditida</taxon>
        <taxon>Rhabditina</taxon>
        <taxon>Rhabditomorpha</taxon>
        <taxon>Rhabditoidea</taxon>
        <taxon>Rhabditidae</taxon>
        <taxon>Peloderinae</taxon>
        <taxon>Caenorhabditis</taxon>
    </lineage>
</organism>
<evidence type="ECO:0000313" key="7">
    <source>
        <dbReference type="Proteomes" id="UP000008281"/>
    </source>
</evidence>
<name>E3M8J7_CAERE</name>
<evidence type="ECO:0000256" key="1">
    <source>
        <dbReference type="ARBA" id="ARBA00004123"/>
    </source>
</evidence>
<dbReference type="GO" id="GO:0031298">
    <property type="term" value="C:replication fork protection complex"/>
    <property type="evidence" value="ECO:0007669"/>
    <property type="project" value="TreeGrafter"/>
</dbReference>
<feature type="compositionally biased region" description="Basic and acidic residues" evidence="4">
    <location>
        <begin position="1293"/>
        <end position="1306"/>
    </location>
</feature>
<dbReference type="PANTHER" id="PTHR22940">
    <property type="entry name" value="TIMEOUT/TIMELESS-2"/>
    <property type="match status" value="1"/>
</dbReference>
<evidence type="ECO:0000256" key="3">
    <source>
        <dbReference type="ARBA" id="ARBA00023306"/>
    </source>
</evidence>
<dbReference type="eggNOG" id="KOG1974">
    <property type="taxonomic scope" value="Eukaryota"/>
</dbReference>
<dbReference type="HOGENOM" id="CLU_003493_2_0_1"/>
<evidence type="ECO:0000259" key="5">
    <source>
        <dbReference type="Pfam" id="PF04821"/>
    </source>
</evidence>
<dbReference type="OrthoDB" id="310853at2759"/>
<feature type="compositionally biased region" description="Basic and acidic residues" evidence="4">
    <location>
        <begin position="1248"/>
        <end position="1261"/>
    </location>
</feature>
<feature type="compositionally biased region" description="Basic and acidic residues" evidence="4">
    <location>
        <begin position="1176"/>
        <end position="1185"/>
    </location>
</feature>
<gene>
    <name evidence="6" type="primary">Cre-tim-1</name>
    <name evidence="6" type="ORF">CRE_13386</name>
</gene>
<dbReference type="OMA" id="TINLCQP"/>
<accession>E3M8J7</accession>
<keyword evidence="2" id="KW-0539">Nucleus</keyword>
<feature type="region of interest" description="Disordered" evidence="4">
    <location>
        <begin position="1176"/>
        <end position="1377"/>
    </location>
</feature>
<evidence type="ECO:0000313" key="6">
    <source>
        <dbReference type="EMBL" id="EFO94385.1"/>
    </source>
</evidence>
<dbReference type="InterPro" id="IPR006906">
    <property type="entry name" value="Timeless_N"/>
</dbReference>
<feature type="compositionally biased region" description="Acidic residues" evidence="4">
    <location>
        <begin position="1345"/>
        <end position="1356"/>
    </location>
</feature>
<comment type="subcellular location">
    <subcellularLocation>
        <location evidence="1">Nucleus</location>
    </subcellularLocation>
</comment>